<geneLocation type="plasmid" evidence="1 2">
    <name>p330</name>
</geneLocation>
<dbReference type="InterPro" id="IPR009061">
    <property type="entry name" value="DNA-bd_dom_put_sf"/>
</dbReference>
<protein>
    <submittedName>
        <fullName evidence="1">Uncharacterized protein</fullName>
    </submittedName>
</protein>
<reference evidence="1 2" key="1">
    <citation type="submission" date="2022-04" db="EMBL/GenBank/DDBJ databases">
        <title>Genome sequence of C. roseum typestrain.</title>
        <authorList>
            <person name="Poehlein A."/>
            <person name="Schoch T."/>
            <person name="Duerre P."/>
            <person name="Daniel R."/>
        </authorList>
    </citation>
    <scope>NUCLEOTIDE SEQUENCE [LARGE SCALE GENOMIC DNA]</scope>
    <source>
        <strain evidence="1 2">DSM 7320</strain>
        <plasmid evidence="1 2">p330</plasmid>
    </source>
</reference>
<dbReference type="InterPro" id="IPR012925">
    <property type="entry name" value="TipAS_dom"/>
</dbReference>
<dbReference type="AlphaFoldDB" id="A0A1S8L1J6"/>
<dbReference type="PANTHER" id="PTHR30204:SF90">
    <property type="entry name" value="HTH-TYPE TRANSCRIPTIONAL ACTIVATOR MTA"/>
    <property type="match status" value="1"/>
</dbReference>
<gene>
    <name evidence="1" type="ORF">CROST_046730</name>
</gene>
<evidence type="ECO:0000313" key="2">
    <source>
        <dbReference type="Proteomes" id="UP000190951"/>
    </source>
</evidence>
<evidence type="ECO:0000313" key="1">
    <source>
        <dbReference type="EMBL" id="URZ13895.1"/>
    </source>
</evidence>
<dbReference type="InterPro" id="IPR047057">
    <property type="entry name" value="MerR_fam"/>
</dbReference>
<dbReference type="CDD" id="cd01106">
    <property type="entry name" value="HTH_TipAL-Mta"/>
    <property type="match status" value="1"/>
</dbReference>
<keyword evidence="1" id="KW-0614">Plasmid</keyword>
<dbReference type="SUPFAM" id="SSF46955">
    <property type="entry name" value="Putative DNA-binding domain"/>
    <property type="match status" value="1"/>
</dbReference>
<dbReference type="InterPro" id="IPR000551">
    <property type="entry name" value="MerR-type_HTH_dom"/>
</dbReference>
<proteinExistence type="predicted"/>
<dbReference type="PANTHER" id="PTHR30204">
    <property type="entry name" value="REDOX-CYCLING DRUG-SENSING TRANSCRIPTIONAL ACTIVATOR SOXR"/>
    <property type="match status" value="1"/>
</dbReference>
<dbReference type="Gene3D" id="1.10.1660.10">
    <property type="match status" value="1"/>
</dbReference>
<dbReference type="STRING" id="84029.CROST_31600"/>
<dbReference type="RefSeq" id="WP_077832568.1">
    <property type="nucleotide sequence ID" value="NZ_CP096984.1"/>
</dbReference>
<organism evidence="1 2">
    <name type="scientific">Clostridium felsineum</name>
    <dbReference type="NCBI Taxonomy" id="36839"/>
    <lineage>
        <taxon>Bacteria</taxon>
        <taxon>Bacillati</taxon>
        <taxon>Bacillota</taxon>
        <taxon>Clostridia</taxon>
        <taxon>Eubacteriales</taxon>
        <taxon>Clostridiaceae</taxon>
        <taxon>Clostridium</taxon>
    </lineage>
</organism>
<dbReference type="EMBL" id="CP096984">
    <property type="protein sequence ID" value="URZ13895.1"/>
    <property type="molecule type" value="Genomic_DNA"/>
</dbReference>
<dbReference type="Pfam" id="PF13411">
    <property type="entry name" value="MerR_1"/>
    <property type="match status" value="1"/>
</dbReference>
<dbReference type="PROSITE" id="PS50937">
    <property type="entry name" value="HTH_MERR_2"/>
    <property type="match status" value="1"/>
</dbReference>
<accession>A0A1S8L1J6</accession>
<dbReference type="Proteomes" id="UP000190951">
    <property type="component" value="Plasmid p330"/>
</dbReference>
<dbReference type="KEGG" id="crw:CROST_046730"/>
<dbReference type="SMART" id="SM00422">
    <property type="entry name" value="HTH_MERR"/>
    <property type="match status" value="1"/>
</dbReference>
<name>A0A1S8L1J6_9CLOT</name>
<dbReference type="Pfam" id="PF07739">
    <property type="entry name" value="TipAS"/>
    <property type="match status" value="2"/>
</dbReference>
<dbReference type="GO" id="GO:0003677">
    <property type="term" value="F:DNA binding"/>
    <property type="evidence" value="ECO:0007669"/>
    <property type="project" value="InterPro"/>
</dbReference>
<dbReference type="GO" id="GO:0003700">
    <property type="term" value="F:DNA-binding transcription factor activity"/>
    <property type="evidence" value="ECO:0007669"/>
    <property type="project" value="InterPro"/>
</dbReference>
<keyword evidence="2" id="KW-1185">Reference proteome</keyword>
<sequence length="390" mass="45497">MRTIKEVSDLTGISVRMLHYYDKIDLLKPSKLTDKGYRLYDTGALLTLQQILFFKELDLSLKEIKEIISTPNFNKKQALINQQKLLTLKRDRLNDLIELVNKILKGEKTMSFEKFDMTKYFNALEELKKEHLKEIISGFGSIDKYNDFIENLKTKEGTVDKIATMAIKQYGSIEKYVEGMKKNFNSEVFSLSEEFANFKKAFLEDSHPKLKELYKKLTADLSKNPTSKEINQLAEEITKIVKEDYRLFKMDYGDDHWYSMIQLFLLFPDWINKVDEKYGKGASKFIGKALKNCLDSKQPELKTLNEKLTADLSKDPASKEIQEIVKKIVEETQKEHESFNICVGENYWEYTSELYLTNTTMIKANDMKYGKNASKYIGKALKIYCENRLT</sequence>